<dbReference type="AlphaFoldDB" id="A0A0E3ZT04"/>
<dbReference type="EMBL" id="CP010429">
    <property type="protein sequence ID" value="AKD53793.1"/>
    <property type="molecule type" value="Genomic_DNA"/>
</dbReference>
<organism evidence="1 2">
    <name type="scientific">Spirosoma radiotolerans</name>
    <dbReference type="NCBI Taxonomy" id="1379870"/>
    <lineage>
        <taxon>Bacteria</taxon>
        <taxon>Pseudomonadati</taxon>
        <taxon>Bacteroidota</taxon>
        <taxon>Cytophagia</taxon>
        <taxon>Cytophagales</taxon>
        <taxon>Cytophagaceae</taxon>
        <taxon>Spirosoma</taxon>
    </lineage>
</organism>
<dbReference type="STRING" id="1379870.SD10_01625"/>
<evidence type="ECO:0000313" key="2">
    <source>
        <dbReference type="Proteomes" id="UP000033054"/>
    </source>
</evidence>
<dbReference type="HOGENOM" id="CLU_1353918_0_0_10"/>
<evidence type="ECO:0000313" key="1">
    <source>
        <dbReference type="EMBL" id="AKD53793.1"/>
    </source>
</evidence>
<dbReference type="PATRIC" id="fig|1379870.5.peg.356"/>
<protein>
    <submittedName>
        <fullName evidence="1">Uncharacterized protein</fullName>
    </submittedName>
</protein>
<accession>A0A0E3ZT04</accession>
<keyword evidence="2" id="KW-1185">Reference proteome</keyword>
<dbReference type="Proteomes" id="UP000033054">
    <property type="component" value="Chromosome"/>
</dbReference>
<dbReference type="OrthoDB" id="67788at2"/>
<dbReference type="RefSeq" id="WP_046375384.1">
    <property type="nucleotide sequence ID" value="NZ_CP010429.1"/>
</dbReference>
<reference evidence="1 2" key="1">
    <citation type="journal article" date="2014" name="Curr. Microbiol.">
        <title>Spirosoma radiotolerans sp. nov., a gamma-radiation-resistant bacterium isolated from gamma ray-irradiated soil.</title>
        <authorList>
            <person name="Lee J.J."/>
            <person name="Srinivasan S."/>
            <person name="Lim S."/>
            <person name="Joe M."/>
            <person name="Im S."/>
            <person name="Bae S.I."/>
            <person name="Park K.R."/>
            <person name="Han J.H."/>
            <person name="Park S.H."/>
            <person name="Joo B.M."/>
            <person name="Park S.J."/>
            <person name="Kim M.K."/>
        </authorList>
    </citation>
    <scope>NUCLEOTIDE SEQUENCE [LARGE SCALE GENOMIC DNA]</scope>
    <source>
        <strain evidence="1 2">DG5A</strain>
    </source>
</reference>
<name>A0A0E3ZT04_9BACT</name>
<dbReference type="KEGG" id="srd:SD10_01625"/>
<proteinExistence type="predicted"/>
<sequence length="202" mass="23258">MDKVVNYGILTSVDWNSKKWQAQSDEDLPHVDFGFVKENGITFTSLNFGQDLFPSDEKGYYSGLLPQLYTKTLDKKKSKNLLVVFIKSKDWHNGNTYIVGLYAFPLFDKGTKNVLLDRILYPFLYNVMSLPKDIHVLDTFINIDTYPKSKKFIPNDKEFGKQGFNYLTQSNVGNILDVMEEFNPNDAKLRSIKGRLLMAMSK</sequence>
<gene>
    <name evidence="1" type="ORF">SD10_01625</name>
</gene>